<keyword evidence="16 20" id="KW-0175">Coiled coil</keyword>
<feature type="domain" description="CNH" evidence="26">
    <location>
        <begin position="1270"/>
        <end position="1556"/>
    </location>
</feature>
<feature type="domain" description="Phorbol-ester/DAG-type" evidence="24">
    <location>
        <begin position="1056"/>
        <end position="1106"/>
    </location>
</feature>
<keyword evidence="5" id="KW-0963">Cytoplasm</keyword>
<dbReference type="GO" id="GO:0031032">
    <property type="term" value="P:actomyosin structure organization"/>
    <property type="evidence" value="ECO:0007669"/>
    <property type="project" value="TreeGrafter"/>
</dbReference>
<dbReference type="InterPro" id="IPR002219">
    <property type="entry name" value="PKC_DAG/PE"/>
</dbReference>
<dbReference type="Gene3D" id="2.30.29.30">
    <property type="entry name" value="Pleckstrin-homology domain (PH domain)/Phosphotyrosine-binding domain (PTB)"/>
    <property type="match status" value="1"/>
</dbReference>
<evidence type="ECO:0000256" key="21">
    <source>
        <dbReference type="SAM" id="MobiDB-lite"/>
    </source>
</evidence>
<dbReference type="GO" id="GO:0008270">
    <property type="term" value="F:zinc ion binding"/>
    <property type="evidence" value="ECO:0007669"/>
    <property type="project" value="UniProtKB-KW"/>
</dbReference>
<dbReference type="GO" id="GO:0005856">
    <property type="term" value="C:cytoskeleton"/>
    <property type="evidence" value="ECO:0007669"/>
    <property type="project" value="TreeGrafter"/>
</dbReference>
<dbReference type="STRING" id="74873.A0A084WIA3"/>
<evidence type="ECO:0000256" key="3">
    <source>
        <dbReference type="ARBA" id="ARBA00005719"/>
    </source>
</evidence>
<dbReference type="PROSITE" id="PS00108">
    <property type="entry name" value="PROTEIN_KINASE_ST"/>
    <property type="match status" value="1"/>
</dbReference>
<keyword evidence="14 19" id="KW-0067">ATP-binding</keyword>
<evidence type="ECO:0000256" key="10">
    <source>
        <dbReference type="ARBA" id="ARBA00022741"/>
    </source>
</evidence>
<reference evidence="29" key="2">
    <citation type="submission" date="2020-05" db="UniProtKB">
        <authorList>
            <consortium name="EnsemblMetazoa"/>
        </authorList>
    </citation>
    <scope>IDENTIFICATION</scope>
</reference>
<protein>
    <recommendedName>
        <fullName evidence="4">non-specific serine/threonine protein kinase</fullName>
        <ecNumber evidence="4">2.7.11.1</ecNumber>
    </recommendedName>
</protein>
<accession>A0A084WIA3</accession>
<comment type="catalytic activity">
    <reaction evidence="17">
        <text>L-threonyl-[protein] + ATP = O-phospho-L-threonyl-[protein] + ADP + H(+)</text>
        <dbReference type="Rhea" id="RHEA:46608"/>
        <dbReference type="Rhea" id="RHEA-COMP:11060"/>
        <dbReference type="Rhea" id="RHEA-COMP:11605"/>
        <dbReference type="ChEBI" id="CHEBI:15378"/>
        <dbReference type="ChEBI" id="CHEBI:30013"/>
        <dbReference type="ChEBI" id="CHEBI:30616"/>
        <dbReference type="ChEBI" id="CHEBI:61977"/>
        <dbReference type="ChEBI" id="CHEBI:456216"/>
        <dbReference type="EC" id="2.7.11.1"/>
    </reaction>
</comment>
<evidence type="ECO:0000256" key="8">
    <source>
        <dbReference type="ARBA" id="ARBA00022679"/>
    </source>
</evidence>
<dbReference type="PROSITE" id="PS00107">
    <property type="entry name" value="PROTEIN_KINASE_ATP"/>
    <property type="match status" value="1"/>
</dbReference>
<organism evidence="29 30">
    <name type="scientific">Anopheles sinensis</name>
    <name type="common">Mosquito</name>
    <dbReference type="NCBI Taxonomy" id="74873"/>
    <lineage>
        <taxon>Eukaryota</taxon>
        <taxon>Metazoa</taxon>
        <taxon>Ecdysozoa</taxon>
        <taxon>Arthropoda</taxon>
        <taxon>Hexapoda</taxon>
        <taxon>Insecta</taxon>
        <taxon>Pterygota</taxon>
        <taxon>Neoptera</taxon>
        <taxon>Endopterygota</taxon>
        <taxon>Diptera</taxon>
        <taxon>Nematocera</taxon>
        <taxon>Culicoidea</taxon>
        <taxon>Culicidae</taxon>
        <taxon>Anophelinae</taxon>
        <taxon>Anopheles</taxon>
    </lineage>
</organism>
<feature type="domain" description="CRIB" evidence="25">
    <location>
        <begin position="1614"/>
        <end position="1627"/>
    </location>
</feature>
<comment type="catalytic activity">
    <reaction evidence="18">
        <text>L-seryl-[protein] + ATP = O-phospho-L-seryl-[protein] + ADP + H(+)</text>
        <dbReference type="Rhea" id="RHEA:17989"/>
        <dbReference type="Rhea" id="RHEA-COMP:9863"/>
        <dbReference type="Rhea" id="RHEA-COMP:11604"/>
        <dbReference type="ChEBI" id="CHEBI:15378"/>
        <dbReference type="ChEBI" id="CHEBI:29999"/>
        <dbReference type="ChEBI" id="CHEBI:30616"/>
        <dbReference type="ChEBI" id="CHEBI:83421"/>
        <dbReference type="ChEBI" id="CHEBI:456216"/>
        <dbReference type="EC" id="2.7.11.1"/>
    </reaction>
</comment>
<dbReference type="GO" id="GO:0005737">
    <property type="term" value="C:cytoplasm"/>
    <property type="evidence" value="ECO:0007669"/>
    <property type="project" value="UniProtKB-SubCell"/>
</dbReference>
<evidence type="ECO:0000256" key="6">
    <source>
        <dbReference type="ARBA" id="ARBA00022527"/>
    </source>
</evidence>
<feature type="region of interest" description="Disordered" evidence="21">
    <location>
        <begin position="1647"/>
        <end position="1760"/>
    </location>
</feature>
<dbReference type="InterPro" id="IPR017441">
    <property type="entry name" value="Protein_kinase_ATP_BS"/>
</dbReference>
<name>A0A084WIA3_ANOSI</name>
<evidence type="ECO:0000259" key="25">
    <source>
        <dbReference type="PROSITE" id="PS50108"/>
    </source>
</evidence>
<dbReference type="SMART" id="SM00220">
    <property type="entry name" value="S_TKc"/>
    <property type="match status" value="1"/>
</dbReference>
<feature type="coiled-coil region" evidence="20">
    <location>
        <begin position="563"/>
        <end position="695"/>
    </location>
</feature>
<dbReference type="GO" id="GO:0004674">
    <property type="term" value="F:protein serine/threonine kinase activity"/>
    <property type="evidence" value="ECO:0007669"/>
    <property type="project" value="UniProtKB-KW"/>
</dbReference>
<evidence type="ECO:0000256" key="2">
    <source>
        <dbReference type="ARBA" id="ARBA00004496"/>
    </source>
</evidence>
<dbReference type="Proteomes" id="UP000030765">
    <property type="component" value="Unassembled WGS sequence"/>
</dbReference>
<dbReference type="Pfam" id="PF00069">
    <property type="entry name" value="Pkinase"/>
    <property type="match status" value="1"/>
</dbReference>
<dbReference type="InterPro" id="IPR050839">
    <property type="entry name" value="Rho-assoc_Ser/Thr_Kinase"/>
</dbReference>
<gene>
    <name evidence="28" type="ORF">ZHAS_00017983</name>
</gene>
<dbReference type="EC" id="2.7.11.1" evidence="4"/>
<dbReference type="PROSITE" id="PS50108">
    <property type="entry name" value="CRIB"/>
    <property type="match status" value="1"/>
</dbReference>
<dbReference type="SMART" id="SM00233">
    <property type="entry name" value="PH"/>
    <property type="match status" value="1"/>
</dbReference>
<evidence type="ECO:0000259" key="24">
    <source>
        <dbReference type="PROSITE" id="PS50081"/>
    </source>
</evidence>
<dbReference type="Gene3D" id="3.30.200.20">
    <property type="entry name" value="Phosphorylase Kinase, domain 1"/>
    <property type="match status" value="1"/>
</dbReference>
<dbReference type="InterPro" id="IPR017892">
    <property type="entry name" value="Pkinase_C"/>
</dbReference>
<feature type="compositionally biased region" description="Low complexity" evidence="21">
    <location>
        <begin position="1734"/>
        <end position="1745"/>
    </location>
</feature>
<keyword evidence="12" id="KW-0418">Kinase</keyword>
<dbReference type="Pfam" id="PF00780">
    <property type="entry name" value="CNH"/>
    <property type="match status" value="1"/>
</dbReference>
<evidence type="ECO:0000256" key="20">
    <source>
        <dbReference type="SAM" id="Coils"/>
    </source>
</evidence>
<reference evidence="28 30" key="1">
    <citation type="journal article" date="2014" name="BMC Genomics">
        <title>Genome sequence of Anopheles sinensis provides insight into genetics basis of mosquito competence for malaria parasites.</title>
        <authorList>
            <person name="Zhou D."/>
            <person name="Zhang D."/>
            <person name="Ding G."/>
            <person name="Shi L."/>
            <person name="Hou Q."/>
            <person name="Ye Y."/>
            <person name="Xu Y."/>
            <person name="Zhou H."/>
            <person name="Xiong C."/>
            <person name="Li S."/>
            <person name="Yu J."/>
            <person name="Hong S."/>
            <person name="Yu X."/>
            <person name="Zou P."/>
            <person name="Chen C."/>
            <person name="Chang X."/>
            <person name="Wang W."/>
            <person name="Lv Y."/>
            <person name="Sun Y."/>
            <person name="Ma L."/>
            <person name="Shen B."/>
            <person name="Zhu C."/>
        </authorList>
    </citation>
    <scope>NUCLEOTIDE SEQUENCE [LARGE SCALE GENOMIC DNA]</scope>
</reference>
<dbReference type="EMBL" id="ATLV01023923">
    <property type="status" value="NOT_ANNOTATED_CDS"/>
    <property type="molecule type" value="Genomic_DNA"/>
</dbReference>
<dbReference type="OMA" id="CCDKVPP"/>
<comment type="subcellular location">
    <subcellularLocation>
        <location evidence="2">Cytoplasm</location>
    </subcellularLocation>
</comment>
<dbReference type="InterPro" id="IPR000719">
    <property type="entry name" value="Prot_kinase_dom"/>
</dbReference>
<dbReference type="CDD" id="cd00132">
    <property type="entry name" value="CRIB"/>
    <property type="match status" value="1"/>
</dbReference>
<evidence type="ECO:0000256" key="7">
    <source>
        <dbReference type="ARBA" id="ARBA00022553"/>
    </source>
</evidence>
<dbReference type="EnsemblMetazoa" id="ASIC017983-RA">
    <property type="protein sequence ID" value="ASIC017983-PA"/>
    <property type="gene ID" value="ASIC017983"/>
</dbReference>
<feature type="coiled-coil region" evidence="20">
    <location>
        <begin position="744"/>
        <end position="778"/>
    </location>
</feature>
<dbReference type="SMART" id="SM00036">
    <property type="entry name" value="CNH"/>
    <property type="match status" value="1"/>
</dbReference>
<dbReference type="EMBL" id="KE525347">
    <property type="protein sequence ID" value="KFB49947.1"/>
    <property type="molecule type" value="Genomic_DNA"/>
</dbReference>
<evidence type="ECO:0000313" key="30">
    <source>
        <dbReference type="Proteomes" id="UP000030765"/>
    </source>
</evidence>
<dbReference type="Pfam" id="PF25346">
    <property type="entry name" value="PH_MRCK"/>
    <property type="match status" value="1"/>
</dbReference>
<evidence type="ECO:0000256" key="9">
    <source>
        <dbReference type="ARBA" id="ARBA00022723"/>
    </source>
</evidence>
<feature type="compositionally biased region" description="Pro residues" evidence="21">
    <location>
        <begin position="1662"/>
        <end position="1672"/>
    </location>
</feature>
<dbReference type="PANTHER" id="PTHR22988">
    <property type="entry name" value="MYOTONIC DYSTROPHY S/T KINASE-RELATED"/>
    <property type="match status" value="1"/>
</dbReference>
<keyword evidence="10 19" id="KW-0547">Nucleotide-binding</keyword>
<sequence length="1760" mass="198100">MATDQKDVLAGLNLSKLSVQSPAARLKELENLILDQVTPGGNANNNFNGGSNANGTTNSPLFGSILGGVVAAAGLSAEKFLSVETMLDCLLVLYDECCNSSLRREKTVSDFIELMKSVVQSIKQLRLSRDDFEVLKVIGRGAFGEVCVVRMHHTSQIYAMKILNKWEMLKRAETACFREERDVLVFGDRRWITNLHYAFQDDINLYLIMDYYCGGDLLTLLSKFEDRLPEDMARFYIAEMVLAIHSIHELKYVHRDIKPDNIVLDASGHVRLADFGSCLRLGPQGTVQSNVAVGTPDYISPEILRAMEDGQGKYGPECDWWSLGVCMYEMLYGETPFYAESLVETYGKIMAHKNSFDFPNDDEEYGVSEQAKDLIRGLICAPEYRLGQNGIDDFKAHPWFEGINWETIRNGQAPYIPEVSSPTDTSNFDVDDADVKQSDAVPPTTNPAFSGHHLPFVGFTFTKDSSLSDVGRLSRAIGNNISQLAGGGGGGVPSVAPLKLDKHGSEEKQRLSPDSTRKLQDEINILTKRNCELESQIKSFERVGALSVGTSSDSVDGQSDAKLKEHEKIIRLLRQEKEDLQKEHQDALDRLKQQDKELKDALEQRKLAMAEYTEVTDKLSDLRQQKQKISRQVRDKEEELEVTMQKVDTLRIELRKTDKLRREQDARIQDLLSELNRERQQRERSEECYRQLQVEARSRSSSELGSSNSLGISSSDSIRLEIDRLEVEYSEKINQQQTRYNIEISALRDQLNEADNHREMLQRELQQAREKLDSSRLENRRQAFSQWERQIAEIIQWVSDEKDARGYLQALATKMTEELEYLKHSGPLNHNASDNKNWRNRRSQKLDKMELLNLQSSLQNEIQAKAVISEELTRTRTDLVAAQKDLLETRQICESIGSELKRKESMIKELQQRLESNEGYRCNNYKLEQCCSCHNRKVTTTITTTTTTTTTIRSTDGDNGGDYEGTEHHLHHHHHCCAIAQDDLIVTPIDSITAHAITPMATMLTISTMGQSETPGVPSLEQETASAAEPTQEDLHSVMMSHQQDLHPHRQQKAKVHQFLVRTFSSPTKCNHCTSLMVGLTRQGVVCELCGFACHMICCPKVPTQCPVPSDQTKRPLGIDPTRGIGTAYEGYVKVPKLGGVKRGWVRQFVVVCDFKLFLYDISADRSALPSVHVTQVLDMRDPEFTVSGVRESDVIHATKKDVPCIFRITTSLLDGGPSLQTLMLADTESEKAKWVVALSELHRILKRNNLPNTAMFRVREVLDSTVSAIRNALSALIIDPERILLGTEDGLFCLDLDRSQIARIGESKKVYQLWYIAEEQLLVILCGKQRHLRLLPIRALETVDVEWIKVAESKNCITACTGIIERGPQPVFCIVLALKRQNTSQIVVYVVNRDRSRHHKMCEFTVAYPVQSLQVLSDMRLAVGHQSGFTAYCLQGAAKAMPLVHPDNQLNNFLNFSGVDAWRVIEIQSGHGANVHGEYLLVFQTLAIYVDLQGRKSRDREIMYPAVPKHITYCDGHLLVYSETHLDIFNTQTAEWVQSIGLKRSRPLMNNGSLTLTYLNDSVHVVYLANMHTRELLNLSPCDRDGRLKTKRFSLREPNRTIRTSTDRRSKLISAPTNFNHISHMGPGDGIQKQRLLDLPTTIETADQSTQQQRISTMRHAPPPPRAPPRPSMVHPLNGSNNSLPGAKRAAPARPRDHPPSLPRSPSPLGSMSSLHDVLKVSVADMQSESRQSVASNNSSSVSTPPSPTNDRLSSSYDS</sequence>
<dbReference type="OrthoDB" id="6764942at2759"/>
<feature type="compositionally biased region" description="Basic and acidic residues" evidence="21">
    <location>
        <begin position="499"/>
        <end position="516"/>
    </location>
</feature>
<evidence type="ECO:0000313" key="28">
    <source>
        <dbReference type="EMBL" id="KFB49947.1"/>
    </source>
</evidence>
<feature type="domain" description="AGC-kinase C-terminal" evidence="27">
    <location>
        <begin position="401"/>
        <end position="471"/>
    </location>
</feature>
<evidence type="ECO:0000256" key="19">
    <source>
        <dbReference type="PROSITE-ProRule" id="PRU10141"/>
    </source>
</evidence>
<dbReference type="PROSITE" id="PS00479">
    <property type="entry name" value="ZF_DAG_PE_1"/>
    <property type="match status" value="1"/>
</dbReference>
<dbReference type="PROSITE" id="PS50011">
    <property type="entry name" value="PROTEIN_KINASE_DOM"/>
    <property type="match status" value="1"/>
</dbReference>
<keyword evidence="8" id="KW-0808">Transferase</keyword>
<dbReference type="Gene3D" id="3.30.60.20">
    <property type="match status" value="1"/>
</dbReference>
<feature type="binding site" evidence="19">
    <location>
        <position position="161"/>
    </location>
    <ligand>
        <name>ATP</name>
        <dbReference type="ChEBI" id="CHEBI:30616"/>
    </ligand>
</feature>
<dbReference type="VEuPathDB" id="VectorBase:ASIS008270"/>
<dbReference type="SUPFAM" id="SSF57889">
    <property type="entry name" value="Cysteine-rich domain"/>
    <property type="match status" value="1"/>
</dbReference>
<dbReference type="InterPro" id="IPR001849">
    <property type="entry name" value="PH_domain"/>
</dbReference>
<keyword evidence="15" id="KW-0460">Magnesium</keyword>
<dbReference type="Pfam" id="PF15796">
    <property type="entry name" value="KELK"/>
    <property type="match status" value="1"/>
</dbReference>
<feature type="domain" description="PH" evidence="22">
    <location>
        <begin position="1126"/>
        <end position="1244"/>
    </location>
</feature>
<evidence type="ECO:0000259" key="27">
    <source>
        <dbReference type="PROSITE" id="PS51285"/>
    </source>
</evidence>
<keyword evidence="6" id="KW-0723">Serine/threonine-protein kinase</keyword>
<dbReference type="InterPro" id="IPR001180">
    <property type="entry name" value="CNH_dom"/>
</dbReference>
<dbReference type="PROSITE" id="PS50081">
    <property type="entry name" value="ZF_DAG_PE_2"/>
    <property type="match status" value="1"/>
</dbReference>
<evidence type="ECO:0000256" key="1">
    <source>
        <dbReference type="ARBA" id="ARBA00001946"/>
    </source>
</evidence>
<dbReference type="PROSITE" id="PS50219">
    <property type="entry name" value="CNH"/>
    <property type="match status" value="1"/>
</dbReference>
<evidence type="ECO:0000256" key="15">
    <source>
        <dbReference type="ARBA" id="ARBA00022842"/>
    </source>
</evidence>
<comment type="similarity">
    <text evidence="3">Belongs to the protein kinase superfamily. AGC Ser/Thr protein kinase family. DMPK subfamily.</text>
</comment>
<dbReference type="SUPFAM" id="SSF50729">
    <property type="entry name" value="PH domain-like"/>
    <property type="match status" value="1"/>
</dbReference>
<dbReference type="PROSITE" id="PS51285">
    <property type="entry name" value="AGC_KINASE_CTER"/>
    <property type="match status" value="1"/>
</dbReference>
<proteinExistence type="inferred from homology"/>
<dbReference type="SMART" id="SM00133">
    <property type="entry name" value="S_TK_X"/>
    <property type="match status" value="1"/>
</dbReference>
<dbReference type="InterPro" id="IPR000961">
    <property type="entry name" value="AGC-kinase_C"/>
</dbReference>
<feature type="compositionally biased region" description="Polar residues" evidence="21">
    <location>
        <begin position="1647"/>
        <end position="1657"/>
    </location>
</feature>
<dbReference type="InterPro" id="IPR008271">
    <property type="entry name" value="Ser/Thr_kinase_AS"/>
</dbReference>
<dbReference type="VEuPathDB" id="VectorBase:ASIS024472"/>
<keyword evidence="11" id="KW-0863">Zinc-finger</keyword>
<evidence type="ECO:0000259" key="23">
    <source>
        <dbReference type="PROSITE" id="PS50011"/>
    </source>
</evidence>
<evidence type="ECO:0000256" key="12">
    <source>
        <dbReference type="ARBA" id="ARBA00022777"/>
    </source>
</evidence>
<evidence type="ECO:0000256" key="4">
    <source>
        <dbReference type="ARBA" id="ARBA00012513"/>
    </source>
</evidence>
<keyword evidence="13" id="KW-0862">Zinc</keyword>
<dbReference type="SMART" id="SM00285">
    <property type="entry name" value="PBD"/>
    <property type="match status" value="1"/>
</dbReference>
<keyword evidence="7" id="KW-0597">Phosphoprotein</keyword>
<evidence type="ECO:0000256" key="18">
    <source>
        <dbReference type="ARBA" id="ARBA00048679"/>
    </source>
</evidence>
<dbReference type="FunFam" id="1.10.510.10:FF:000014">
    <property type="entry name" value="Non-specific serine/threonine protein kinase"/>
    <property type="match status" value="1"/>
</dbReference>
<dbReference type="InterPro" id="IPR011993">
    <property type="entry name" value="PH-like_dom_sf"/>
</dbReference>
<keyword evidence="30" id="KW-1185">Reference proteome</keyword>
<evidence type="ECO:0000256" key="16">
    <source>
        <dbReference type="ARBA" id="ARBA00023054"/>
    </source>
</evidence>
<evidence type="ECO:0000313" key="29">
    <source>
        <dbReference type="EnsemblMetazoa" id="ASIC017983-PA"/>
    </source>
</evidence>
<dbReference type="InterPro" id="IPR000095">
    <property type="entry name" value="CRIB_dom"/>
</dbReference>
<dbReference type="CDD" id="cd20809">
    <property type="entry name" value="C1_MRCK"/>
    <property type="match status" value="1"/>
</dbReference>
<dbReference type="FunFam" id="2.30.29.30:FF:000032">
    <property type="entry name" value="Non-specific serine/threonine protein kinase"/>
    <property type="match status" value="1"/>
</dbReference>
<feature type="region of interest" description="Disordered" evidence="21">
    <location>
        <begin position="483"/>
        <end position="516"/>
    </location>
</feature>
<feature type="coiled-coil region" evidence="20">
    <location>
        <begin position="893"/>
        <end position="920"/>
    </location>
</feature>
<dbReference type="Pfam" id="PF00130">
    <property type="entry name" value="C1_1"/>
    <property type="match status" value="1"/>
</dbReference>
<feature type="region of interest" description="Disordered" evidence="21">
    <location>
        <begin position="1010"/>
        <end position="1031"/>
    </location>
</feature>
<dbReference type="PANTHER" id="PTHR22988:SF66">
    <property type="entry name" value="SERINE_THREONINE-PROTEIN KINASE GENGHIS KHAN"/>
    <property type="match status" value="1"/>
</dbReference>
<evidence type="ECO:0000259" key="26">
    <source>
        <dbReference type="PROSITE" id="PS50219"/>
    </source>
</evidence>
<dbReference type="PROSITE" id="PS50003">
    <property type="entry name" value="PH_DOMAIN"/>
    <property type="match status" value="1"/>
</dbReference>
<evidence type="ECO:0000256" key="17">
    <source>
        <dbReference type="ARBA" id="ARBA00047899"/>
    </source>
</evidence>
<dbReference type="SMART" id="SM00109">
    <property type="entry name" value="C1"/>
    <property type="match status" value="1"/>
</dbReference>
<dbReference type="FunFam" id="3.30.200.20:FF:000017">
    <property type="entry name" value="Non-specific serine/threonine protein kinase"/>
    <property type="match status" value="1"/>
</dbReference>
<dbReference type="CDD" id="cd01243">
    <property type="entry name" value="PH_MRCK"/>
    <property type="match status" value="1"/>
</dbReference>
<dbReference type="Gene3D" id="1.10.510.10">
    <property type="entry name" value="Transferase(Phosphotransferase) domain 1"/>
    <property type="match status" value="1"/>
</dbReference>
<dbReference type="InterPro" id="IPR057529">
    <property type="entry name" value="MRCK/ROCK_PH"/>
</dbReference>
<dbReference type="InterPro" id="IPR011009">
    <property type="entry name" value="Kinase-like_dom_sf"/>
</dbReference>
<feature type="domain" description="Protein kinase" evidence="23">
    <location>
        <begin position="132"/>
        <end position="400"/>
    </location>
</feature>
<dbReference type="SUPFAM" id="SSF56112">
    <property type="entry name" value="Protein kinase-like (PK-like)"/>
    <property type="match status" value="1"/>
</dbReference>
<dbReference type="GO" id="GO:0005524">
    <property type="term" value="F:ATP binding"/>
    <property type="evidence" value="ECO:0007669"/>
    <property type="project" value="UniProtKB-UniRule"/>
</dbReference>
<evidence type="ECO:0000256" key="11">
    <source>
        <dbReference type="ARBA" id="ARBA00022771"/>
    </source>
</evidence>
<evidence type="ECO:0000256" key="5">
    <source>
        <dbReference type="ARBA" id="ARBA00022490"/>
    </source>
</evidence>
<comment type="cofactor">
    <cofactor evidence="1">
        <name>Mg(2+)</name>
        <dbReference type="ChEBI" id="CHEBI:18420"/>
    </cofactor>
</comment>
<dbReference type="VEuPathDB" id="VectorBase:ASIC017983"/>
<dbReference type="InterPro" id="IPR031597">
    <property type="entry name" value="KELK"/>
</dbReference>
<evidence type="ECO:0000256" key="14">
    <source>
        <dbReference type="ARBA" id="ARBA00022840"/>
    </source>
</evidence>
<dbReference type="FunFam" id="3.30.60.20:FF:000005">
    <property type="entry name" value="Non-specific serine/threonine protein kinase"/>
    <property type="match status" value="1"/>
</dbReference>
<dbReference type="CDD" id="cd05597">
    <property type="entry name" value="STKc_DMPK_like"/>
    <property type="match status" value="1"/>
</dbReference>
<evidence type="ECO:0000259" key="22">
    <source>
        <dbReference type="PROSITE" id="PS50003"/>
    </source>
</evidence>
<dbReference type="Pfam" id="PF00433">
    <property type="entry name" value="Pkinase_C"/>
    <property type="match status" value="1"/>
</dbReference>
<keyword evidence="9" id="KW-0479">Metal-binding</keyword>
<dbReference type="InterPro" id="IPR046349">
    <property type="entry name" value="C1-like_sf"/>
</dbReference>
<evidence type="ECO:0000256" key="13">
    <source>
        <dbReference type="ARBA" id="ARBA00022833"/>
    </source>
</evidence>